<evidence type="ECO:0008006" key="9">
    <source>
        <dbReference type="Google" id="ProtNLM"/>
    </source>
</evidence>
<dbReference type="AlphaFoldDB" id="A0ABD0JL56"/>
<accession>A0ABD0JL56</accession>
<dbReference type="InterPro" id="IPR018499">
    <property type="entry name" value="Tetraspanin/Peripherin"/>
</dbReference>
<evidence type="ECO:0000256" key="5">
    <source>
        <dbReference type="ARBA" id="ARBA00023136"/>
    </source>
</evidence>
<keyword evidence="8" id="KW-1185">Reference proteome</keyword>
<dbReference type="SUPFAM" id="SSF48652">
    <property type="entry name" value="Tetraspanin"/>
    <property type="match status" value="1"/>
</dbReference>
<reference evidence="7 8" key="1">
    <citation type="journal article" date="2023" name="Sci. Data">
        <title>Genome assembly of the Korean intertidal mud-creeper Batillaria attramentaria.</title>
        <authorList>
            <person name="Patra A.K."/>
            <person name="Ho P.T."/>
            <person name="Jun S."/>
            <person name="Lee S.J."/>
            <person name="Kim Y."/>
            <person name="Won Y.J."/>
        </authorList>
    </citation>
    <scope>NUCLEOTIDE SEQUENCE [LARGE SCALE GENOMIC DNA]</scope>
    <source>
        <strain evidence="7">Wonlab-2016</strain>
    </source>
</reference>
<evidence type="ECO:0000313" key="8">
    <source>
        <dbReference type="Proteomes" id="UP001519460"/>
    </source>
</evidence>
<feature type="non-terminal residue" evidence="7">
    <location>
        <position position="1"/>
    </location>
</feature>
<evidence type="ECO:0000256" key="4">
    <source>
        <dbReference type="ARBA" id="ARBA00022989"/>
    </source>
</evidence>
<proteinExistence type="inferred from homology"/>
<evidence type="ECO:0000256" key="6">
    <source>
        <dbReference type="SAM" id="Phobius"/>
    </source>
</evidence>
<dbReference type="PRINTS" id="PR00259">
    <property type="entry name" value="TMFOUR"/>
</dbReference>
<evidence type="ECO:0000256" key="3">
    <source>
        <dbReference type="ARBA" id="ARBA00022692"/>
    </source>
</evidence>
<organism evidence="7 8">
    <name type="scientific">Batillaria attramentaria</name>
    <dbReference type="NCBI Taxonomy" id="370345"/>
    <lineage>
        <taxon>Eukaryota</taxon>
        <taxon>Metazoa</taxon>
        <taxon>Spiralia</taxon>
        <taxon>Lophotrochozoa</taxon>
        <taxon>Mollusca</taxon>
        <taxon>Gastropoda</taxon>
        <taxon>Caenogastropoda</taxon>
        <taxon>Sorbeoconcha</taxon>
        <taxon>Cerithioidea</taxon>
        <taxon>Batillariidae</taxon>
        <taxon>Batillaria</taxon>
    </lineage>
</organism>
<comment type="similarity">
    <text evidence="2">Belongs to the tetraspanin (TM4SF) family.</text>
</comment>
<name>A0ABD0JL56_9CAEN</name>
<feature type="transmembrane region" description="Helical" evidence="6">
    <location>
        <begin position="65"/>
        <end position="89"/>
    </location>
</feature>
<keyword evidence="3 6" id="KW-0812">Transmembrane</keyword>
<keyword evidence="4 6" id="KW-1133">Transmembrane helix</keyword>
<dbReference type="Proteomes" id="UP001519460">
    <property type="component" value="Unassembled WGS sequence"/>
</dbReference>
<feature type="transmembrane region" description="Helical" evidence="6">
    <location>
        <begin position="168"/>
        <end position="196"/>
    </location>
</feature>
<dbReference type="PANTHER" id="PTHR19282:SF551">
    <property type="entry name" value="RE08073P-RELATED"/>
    <property type="match status" value="1"/>
</dbReference>
<comment type="subcellular location">
    <subcellularLocation>
        <location evidence="1">Membrane</location>
        <topology evidence="1">Multi-pass membrane protein</topology>
    </subcellularLocation>
</comment>
<gene>
    <name evidence="7" type="ORF">BaRGS_00033160</name>
</gene>
<dbReference type="PANTHER" id="PTHR19282">
    <property type="entry name" value="TETRASPANIN"/>
    <property type="match status" value="1"/>
</dbReference>
<dbReference type="InterPro" id="IPR018503">
    <property type="entry name" value="Tetraspanin_CS"/>
</dbReference>
<dbReference type="GO" id="GO:0016020">
    <property type="term" value="C:membrane"/>
    <property type="evidence" value="ECO:0007669"/>
    <property type="project" value="UniProtKB-SubCell"/>
</dbReference>
<dbReference type="InterPro" id="IPR008952">
    <property type="entry name" value="Tetraspanin_EC2_sf"/>
</dbReference>
<dbReference type="Pfam" id="PF00335">
    <property type="entry name" value="Tetraspanin"/>
    <property type="match status" value="1"/>
</dbReference>
<keyword evidence="5 6" id="KW-0472">Membrane</keyword>
<dbReference type="CDD" id="cd03127">
    <property type="entry name" value="tetraspanin_LEL"/>
    <property type="match status" value="1"/>
</dbReference>
<dbReference type="PROSITE" id="PS00421">
    <property type="entry name" value="TM4_1"/>
    <property type="match status" value="1"/>
</dbReference>
<sequence>LLGCAILGVGIWLRVDPNVSKYVLQLSEINVIFTLAYVLMAIGVFVMIIGFLGCCGAIRESQCMLGTFFILLFIIFAILLGFGIFAVVVKDSLKDEVREMLKRGVDKYDANNPETTDVMDAIQTNFHCCGADGSMDYEKTKNVPDSCQPEYRSVGCADGFFEYIAEHLIIVAGVAIALAIVLILGMIFSMVLCCALRDQGVDSRSSTQPPSLLFLFACHLPAGAKSSRSETTLYGQDLFFRQSYRTLLLRVGALTPSANTESERQHES</sequence>
<evidence type="ECO:0000313" key="7">
    <source>
        <dbReference type="EMBL" id="KAK7475611.1"/>
    </source>
</evidence>
<dbReference type="Gene3D" id="1.10.1450.10">
    <property type="entry name" value="Tetraspanin"/>
    <property type="match status" value="1"/>
</dbReference>
<dbReference type="EMBL" id="JACVVK020000400">
    <property type="protein sequence ID" value="KAK7475611.1"/>
    <property type="molecule type" value="Genomic_DNA"/>
</dbReference>
<evidence type="ECO:0000256" key="2">
    <source>
        <dbReference type="ARBA" id="ARBA00006840"/>
    </source>
</evidence>
<feature type="transmembrane region" description="Helical" evidence="6">
    <location>
        <begin position="31"/>
        <end position="58"/>
    </location>
</feature>
<protein>
    <recommendedName>
        <fullName evidence="9">Tetraspanin</fullName>
    </recommendedName>
</protein>
<evidence type="ECO:0000256" key="1">
    <source>
        <dbReference type="ARBA" id="ARBA00004141"/>
    </source>
</evidence>
<comment type="caution">
    <text evidence="7">The sequence shown here is derived from an EMBL/GenBank/DDBJ whole genome shotgun (WGS) entry which is preliminary data.</text>
</comment>